<dbReference type="GO" id="GO:0003682">
    <property type="term" value="F:chromatin binding"/>
    <property type="evidence" value="ECO:0007669"/>
    <property type="project" value="TreeGrafter"/>
</dbReference>
<dbReference type="PANTHER" id="PTHR11199:SF0">
    <property type="entry name" value="LD34181P-RELATED"/>
    <property type="match status" value="1"/>
</dbReference>
<feature type="compositionally biased region" description="Low complexity" evidence="1">
    <location>
        <begin position="1062"/>
        <end position="1076"/>
    </location>
</feature>
<feature type="compositionally biased region" description="Basic residues" evidence="1">
    <location>
        <begin position="1"/>
        <end position="12"/>
    </location>
</feature>
<gene>
    <name evidence="3" type="ORF">PECAL_6P20340</name>
</gene>
<feature type="domain" description="SCD" evidence="2">
    <location>
        <begin position="305"/>
        <end position="392"/>
    </location>
</feature>
<reference evidence="3" key="1">
    <citation type="submission" date="2021-11" db="EMBL/GenBank/DDBJ databases">
        <authorList>
            <consortium name="Genoscope - CEA"/>
            <person name="William W."/>
        </authorList>
    </citation>
    <scope>NUCLEOTIDE SEQUENCE</scope>
</reference>
<dbReference type="GO" id="GO:0008278">
    <property type="term" value="C:cohesin complex"/>
    <property type="evidence" value="ECO:0007669"/>
    <property type="project" value="TreeGrafter"/>
</dbReference>
<accession>A0A8J2T109</accession>
<dbReference type="InterPro" id="IPR039662">
    <property type="entry name" value="Cohesin_Scc3/SA"/>
</dbReference>
<dbReference type="SUPFAM" id="SSF48371">
    <property type="entry name" value="ARM repeat"/>
    <property type="match status" value="1"/>
</dbReference>
<dbReference type="EMBL" id="CAKKNE010000006">
    <property type="protein sequence ID" value="CAH0380383.1"/>
    <property type="molecule type" value="Genomic_DNA"/>
</dbReference>
<dbReference type="PROSITE" id="PS51425">
    <property type="entry name" value="SCD"/>
    <property type="match status" value="1"/>
</dbReference>
<feature type="compositionally biased region" description="Basic residues" evidence="1">
    <location>
        <begin position="1049"/>
        <end position="1061"/>
    </location>
</feature>
<dbReference type="OrthoDB" id="498590at2759"/>
<feature type="compositionally biased region" description="Acidic residues" evidence="1">
    <location>
        <begin position="32"/>
        <end position="44"/>
    </location>
</feature>
<dbReference type="Pfam" id="PF21581">
    <property type="entry name" value="SCD"/>
    <property type="match status" value="1"/>
</dbReference>
<dbReference type="InterPro" id="IPR016024">
    <property type="entry name" value="ARM-type_fold"/>
</dbReference>
<proteinExistence type="predicted"/>
<dbReference type="Proteomes" id="UP000789595">
    <property type="component" value="Unassembled WGS sequence"/>
</dbReference>
<comment type="caution">
    <text evidence="3">The sequence shown here is derived from an EMBL/GenBank/DDBJ whole genome shotgun (WGS) entry which is preliminary data.</text>
</comment>
<evidence type="ECO:0000313" key="3">
    <source>
        <dbReference type="EMBL" id="CAH0380383.1"/>
    </source>
</evidence>
<evidence type="ECO:0000256" key="1">
    <source>
        <dbReference type="SAM" id="MobiDB-lite"/>
    </source>
</evidence>
<dbReference type="InterPro" id="IPR020839">
    <property type="entry name" value="SCD"/>
</dbReference>
<protein>
    <recommendedName>
        <fullName evidence="2">SCD domain-containing protein</fullName>
    </recommendedName>
</protein>
<dbReference type="GO" id="GO:0007062">
    <property type="term" value="P:sister chromatid cohesion"/>
    <property type="evidence" value="ECO:0007669"/>
    <property type="project" value="TreeGrafter"/>
</dbReference>
<feature type="compositionally biased region" description="Basic residues" evidence="1">
    <location>
        <begin position="1155"/>
        <end position="1178"/>
    </location>
</feature>
<dbReference type="GO" id="GO:0005634">
    <property type="term" value="C:nucleus"/>
    <property type="evidence" value="ECO:0007669"/>
    <property type="project" value="TreeGrafter"/>
</dbReference>
<dbReference type="AlphaFoldDB" id="A0A8J2T109"/>
<organism evidence="3 4">
    <name type="scientific">Pelagomonas calceolata</name>
    <dbReference type="NCBI Taxonomy" id="35677"/>
    <lineage>
        <taxon>Eukaryota</taxon>
        <taxon>Sar</taxon>
        <taxon>Stramenopiles</taxon>
        <taxon>Ochrophyta</taxon>
        <taxon>Pelagophyceae</taxon>
        <taxon>Pelagomonadales</taxon>
        <taxon>Pelagomonadaceae</taxon>
        <taxon>Pelagomonas</taxon>
    </lineage>
</organism>
<feature type="region of interest" description="Disordered" evidence="1">
    <location>
        <begin position="1"/>
        <end position="74"/>
    </location>
</feature>
<evidence type="ECO:0000313" key="4">
    <source>
        <dbReference type="Proteomes" id="UP000789595"/>
    </source>
</evidence>
<sequence length="1178" mass="124356">MVARPSRARAKPRSLYDEQAEELRKKGVELQTQDDDEENEEQDDDRSATFVAEPTQKKARARTGAVAKPRTNAAPKQATALFKAVSAAKQGRKKVTTQSAAEAWAVEFATSPEKGAALLTRFAFECCGAVDAKAIVGDSLDEDADDAAWTQLLTSLGDQLGSKATPRAYPLHPTAGRGDAFEERFRGAWAEVVDASARGDRGAYEETAISLIVDVLTRLSGSAVAHARHVGGAGAMAVGDRLAEAATSIDDRLVIAKRQLRAALGSSKTPKKGSKAETCQQTVDDLEEARTKCDEALDELFEGVFSKRYRDSKPEVRAAVVKGLVGWVQARPSKFAATKYLKYAAWVLDFQDGAAVRASGARVLAAAFACAGDQKDTLRDFALRFAPRLGEMAHDVDPDCQAAAIQALRALKDCGLLDELELGEDEDATLRDNVYAKIVDQACSADIRSDALAFALDLEEFDANTSQGDAQRSLRDLGRFVEASVLGDDGPTTLTSLAADAFLALPERASLLRDWRAWVALLQRDDVDAAASQENQRLVDVLLRLCARSAETDSLSAAPALLEALPALLTKYGGDDDLLQTVCALGESASQASTKDARYVKACKALLDRVATTSDDASLNAAAKAIRAFSANSTDKKLSKAVSKCISEAAKPLLEEPAGDNDAVEAALMAAVKRIQALAQAVDVPAALSGGAALAEALAARAAQLADDGDVNAKACLEALGALVLWRAKACLDNIDDAGDAEPLDPVITACADGAARALACRYEAPTLALKGGDLHDLELREDDENTMQVTRAALDVVAVLAAAAHPGLKERQGLESMALPVETDAQLCSLVADACRRGDVSLEPCAHVAAAAPPETPARTDLWAAVVARAAKDDADLLPSLSSRLAGTGPDDVARVHLKALEAETLDQVTAKALAKSLVKAAATRADRADALHALLHAGVDAALADAPSTLILLGALRPYVDAAQPKRRGKDAEADSKVDRALVASVRDACAARASVIRRDADDDENWDLLDAFEGALGTHAPAKKKAPPAPEEEEPWDAPAEPPKLPKAKSPPRRRAPPARRGSGYRSGASSLSEPLEKIAEASDEDSDDGGAALLQRRSQDDVPDDLSAVSSLKDDDQAGSNSRKRKPHPLSPIPSAPVVESDEEPAEPSPKKKKTPKKSPPKRKSLGRAAKKSS</sequence>
<name>A0A8J2T109_9STRA</name>
<keyword evidence="4" id="KW-1185">Reference proteome</keyword>
<feature type="region of interest" description="Disordered" evidence="1">
    <location>
        <begin position="1021"/>
        <end position="1178"/>
    </location>
</feature>
<dbReference type="GO" id="GO:0000785">
    <property type="term" value="C:chromatin"/>
    <property type="evidence" value="ECO:0007669"/>
    <property type="project" value="TreeGrafter"/>
</dbReference>
<dbReference type="PANTHER" id="PTHR11199">
    <property type="entry name" value="STROMAL ANTIGEN"/>
    <property type="match status" value="1"/>
</dbReference>
<evidence type="ECO:0000259" key="2">
    <source>
        <dbReference type="PROSITE" id="PS51425"/>
    </source>
</evidence>